<evidence type="ECO:0000313" key="7">
    <source>
        <dbReference type="Proteomes" id="UP000015354"/>
    </source>
</evidence>
<evidence type="ECO:0000256" key="3">
    <source>
        <dbReference type="ARBA" id="ARBA00022833"/>
    </source>
</evidence>
<dbReference type="SUPFAM" id="SSF144232">
    <property type="entry name" value="HIT/MYND zinc finger-like"/>
    <property type="match status" value="1"/>
</dbReference>
<evidence type="ECO:0000259" key="5">
    <source>
        <dbReference type="PROSITE" id="PS50865"/>
    </source>
</evidence>
<dbReference type="GO" id="GO:0008270">
    <property type="term" value="F:zinc ion binding"/>
    <property type="evidence" value="ECO:0007669"/>
    <property type="project" value="UniProtKB-KW"/>
</dbReference>
<keyword evidence="3" id="KW-0862">Zinc</keyword>
<dbReference type="InterPro" id="IPR002893">
    <property type="entry name" value="Znf_MYND"/>
</dbReference>
<dbReference type="Proteomes" id="UP000015354">
    <property type="component" value="Unassembled WGS sequence"/>
</dbReference>
<dbReference type="Pfam" id="PF01753">
    <property type="entry name" value="zf-MYND"/>
    <property type="match status" value="1"/>
</dbReference>
<dbReference type="OrthoDB" id="3202243at2759"/>
<keyword evidence="2 4" id="KW-0863">Zinc-finger</keyword>
<evidence type="ECO:0000256" key="4">
    <source>
        <dbReference type="PROSITE-ProRule" id="PRU00134"/>
    </source>
</evidence>
<name>S9V3U2_9TRYP</name>
<protein>
    <recommendedName>
        <fullName evidence="5">MYND-type domain-containing protein</fullName>
    </recommendedName>
</protein>
<gene>
    <name evidence="6" type="ORF">STCU_00970</name>
</gene>
<sequence>MSAAKKNSADKLPDNEASVFGYPFTEIGIIWWEDYLSTVPKSEHALVMARVMECFMAHTILHEDPFLESAVIVLSGCHLEMIKKGLTSDLLNPFEIQNLIFRMICFTAKFPDNNEKEQKELLKRIEKRLGEIEQASKHPRCRINNETVAPAIHHANKCINALRKERNDTIVYLDTMRALKNLFFAVYEYRVVAQPARPPLRFNTYVCCKGCPCYRRLRSSHTVFLRDVDKAKIIDSIMIVAITEDDTMLRGVAAELMRCHFNGNVIDDPCLDVMANLVHNGLLFRCRAAVFFAINLVCDLQQMQSELKHAQSEGIAALECFIATMLWVRDQVKTMRDVENVVPTINTTVGNAERLCTLIYDRADCMQELGALEGNAKSVFTAIAEPECHLAVHSRDVLYGKPSEMRCNNAKCPRLTNELLKCGGCDTTYYCSTACQKADWEGHKAICLEMESRKADAPKAAFEVQPWALLK</sequence>
<dbReference type="EMBL" id="ATMH01000970">
    <property type="protein sequence ID" value="EPY35704.1"/>
    <property type="molecule type" value="Genomic_DNA"/>
</dbReference>
<keyword evidence="7" id="KW-1185">Reference proteome</keyword>
<organism evidence="6 7">
    <name type="scientific">Strigomonas culicis</name>
    <dbReference type="NCBI Taxonomy" id="28005"/>
    <lineage>
        <taxon>Eukaryota</taxon>
        <taxon>Discoba</taxon>
        <taxon>Euglenozoa</taxon>
        <taxon>Kinetoplastea</taxon>
        <taxon>Metakinetoplastina</taxon>
        <taxon>Trypanosomatida</taxon>
        <taxon>Trypanosomatidae</taxon>
        <taxon>Strigomonadinae</taxon>
        <taxon>Strigomonas</taxon>
    </lineage>
</organism>
<evidence type="ECO:0000256" key="1">
    <source>
        <dbReference type="ARBA" id="ARBA00022723"/>
    </source>
</evidence>
<accession>S9V3U2</accession>
<reference evidence="6 7" key="1">
    <citation type="journal article" date="2013" name="PLoS ONE">
        <title>Predicting the Proteins of Angomonas deanei, Strigomonas culicis and Their Respective Endosymbionts Reveals New Aspects of the Trypanosomatidae Family.</title>
        <authorList>
            <person name="Motta M.C."/>
            <person name="Martins A.C."/>
            <person name="de Souza S.S."/>
            <person name="Catta-Preta C.M."/>
            <person name="Silva R."/>
            <person name="Klein C.C."/>
            <person name="de Almeida L.G."/>
            <person name="de Lima Cunha O."/>
            <person name="Ciapina L.P."/>
            <person name="Brocchi M."/>
            <person name="Colabardini A.C."/>
            <person name="de Araujo Lima B."/>
            <person name="Machado C.R."/>
            <person name="de Almeida Soares C.M."/>
            <person name="Probst C.M."/>
            <person name="de Menezes C.B."/>
            <person name="Thompson C.E."/>
            <person name="Bartholomeu D.C."/>
            <person name="Gradia D.F."/>
            <person name="Pavoni D.P."/>
            <person name="Grisard E.C."/>
            <person name="Fantinatti-Garboggini F."/>
            <person name="Marchini F.K."/>
            <person name="Rodrigues-Luiz G.F."/>
            <person name="Wagner G."/>
            <person name="Goldman G.H."/>
            <person name="Fietto J.L."/>
            <person name="Elias M.C."/>
            <person name="Goldman M.H."/>
            <person name="Sagot M.F."/>
            <person name="Pereira M."/>
            <person name="Stoco P.H."/>
            <person name="de Mendonca-Neto R.P."/>
            <person name="Teixeira S.M."/>
            <person name="Maciel T.E."/>
            <person name="de Oliveira Mendes T.A."/>
            <person name="Urmenyi T.P."/>
            <person name="de Souza W."/>
            <person name="Schenkman S."/>
            <person name="de Vasconcelos A.T."/>
        </authorList>
    </citation>
    <scope>NUCLEOTIDE SEQUENCE [LARGE SCALE GENOMIC DNA]</scope>
</reference>
<dbReference type="PROSITE" id="PS50865">
    <property type="entry name" value="ZF_MYND_2"/>
    <property type="match status" value="1"/>
</dbReference>
<evidence type="ECO:0000256" key="2">
    <source>
        <dbReference type="ARBA" id="ARBA00022771"/>
    </source>
</evidence>
<feature type="domain" description="MYND-type" evidence="5">
    <location>
        <begin position="409"/>
        <end position="447"/>
    </location>
</feature>
<proteinExistence type="predicted"/>
<dbReference type="AlphaFoldDB" id="S9V3U2"/>
<evidence type="ECO:0000313" key="6">
    <source>
        <dbReference type="EMBL" id="EPY35704.1"/>
    </source>
</evidence>
<comment type="caution">
    <text evidence="6">The sequence shown here is derived from an EMBL/GenBank/DDBJ whole genome shotgun (WGS) entry which is preliminary data.</text>
</comment>
<keyword evidence="1" id="KW-0479">Metal-binding</keyword>
<dbReference type="Gene3D" id="6.10.140.2220">
    <property type="match status" value="1"/>
</dbReference>